<gene>
    <name evidence="4" type="ORF">PSACC_01804</name>
</gene>
<dbReference type="SUPFAM" id="SSF53474">
    <property type="entry name" value="alpha/beta-Hydrolases"/>
    <property type="match status" value="1"/>
</dbReference>
<dbReference type="PANTHER" id="PTHR43433">
    <property type="entry name" value="HYDROLASE, ALPHA/BETA FOLD FAMILY PROTEIN"/>
    <property type="match status" value="1"/>
</dbReference>
<dbReference type="InterPro" id="IPR002410">
    <property type="entry name" value="Peptidase_S33"/>
</dbReference>
<dbReference type="Gene3D" id="3.40.50.1820">
    <property type="entry name" value="alpha/beta hydrolase"/>
    <property type="match status" value="1"/>
</dbReference>
<dbReference type="EMBL" id="MTSL01000126">
    <property type="protein sequence ID" value="PJF18407.1"/>
    <property type="molecule type" value="Genomic_DNA"/>
</dbReference>
<feature type="domain" description="AB hydrolase-1" evidence="3">
    <location>
        <begin position="56"/>
        <end position="177"/>
    </location>
</feature>
<reference evidence="4 5" key="1">
    <citation type="submission" date="2016-10" db="EMBL/GenBank/DDBJ databases">
        <title>The genome of Paramicrosporidium saccamoebae is the missing link in understanding Cryptomycota and Microsporidia evolution.</title>
        <authorList>
            <person name="Quandt C.A."/>
            <person name="Beaudet D."/>
            <person name="Corsaro D."/>
            <person name="Michel R."/>
            <person name="Corradi N."/>
            <person name="James T."/>
        </authorList>
    </citation>
    <scope>NUCLEOTIDE SEQUENCE [LARGE SCALE GENOMIC DNA]</scope>
    <source>
        <strain evidence="4 5">KSL3</strain>
    </source>
</reference>
<dbReference type="Proteomes" id="UP000240830">
    <property type="component" value="Unassembled WGS sequence"/>
</dbReference>
<evidence type="ECO:0000259" key="3">
    <source>
        <dbReference type="Pfam" id="PF00561"/>
    </source>
</evidence>
<proteinExistence type="inferred from homology"/>
<dbReference type="GO" id="GO:0006508">
    <property type="term" value="P:proteolysis"/>
    <property type="evidence" value="ECO:0007669"/>
    <property type="project" value="InterPro"/>
</dbReference>
<dbReference type="Pfam" id="PF00561">
    <property type="entry name" value="Abhydrolase_1"/>
    <property type="match status" value="1"/>
</dbReference>
<protein>
    <recommendedName>
        <fullName evidence="3">AB hydrolase-1 domain-containing protein</fullName>
    </recommendedName>
</protein>
<dbReference type="AlphaFoldDB" id="A0A2H9TKY5"/>
<comment type="similarity">
    <text evidence="1">Belongs to the peptidase S33 family.</text>
</comment>
<keyword evidence="2" id="KW-0378">Hydrolase</keyword>
<name>A0A2H9TKY5_9FUNG</name>
<evidence type="ECO:0000256" key="2">
    <source>
        <dbReference type="ARBA" id="ARBA00022801"/>
    </source>
</evidence>
<dbReference type="PRINTS" id="PR00793">
    <property type="entry name" value="PROAMNOPTASE"/>
</dbReference>
<dbReference type="GO" id="GO:0008233">
    <property type="term" value="F:peptidase activity"/>
    <property type="evidence" value="ECO:0007669"/>
    <property type="project" value="InterPro"/>
</dbReference>
<dbReference type="PANTHER" id="PTHR43433:SF5">
    <property type="entry name" value="AB HYDROLASE-1 DOMAIN-CONTAINING PROTEIN"/>
    <property type="match status" value="1"/>
</dbReference>
<accession>A0A2H9TKY5</accession>
<sequence length="454" mass="51935">MFLLAQQTVYWGKPKKYKDMWRERGILTTPADHETGVGKMKIYVERYANSHTTTNNLILLAGGPGQRSSVWRADLPHFTKFGWAVYLMDQRGVGRSTRLYNATDRTWRRRKVPSSAGDYTITSTAHDVALLAQSLTGKVSLLGVSYGGLLAARTVSIYPNLFAWLILDSPSMIRGRFHPSNDALFWAACSEDQHCSAKIGSVPAARRAYHRVMTGRRENQCTAKLSMDLVRPLLRGTVSDHQNGRHPSMLVVPLMLQAYKCSNPSFFKSRIITALRRITQSGRIREGRHTHQLHDFYNSWICVAEIFSYPHRPRQCRRGLHTVADQCGNWQHYYRAYEVFRRALYSPDRFLYNPIKTNRTRVVVLAGALDLVTPPPATIKWLANITARAKTLLLYNDMGHALAPTAPCLNLLFRAITLSARRYMPLLRRCLQKHNACKTGWNFDGEYSFARNWW</sequence>
<comment type="caution">
    <text evidence="4">The sequence shown here is derived from an EMBL/GenBank/DDBJ whole genome shotgun (WGS) entry which is preliminary data.</text>
</comment>
<evidence type="ECO:0000313" key="5">
    <source>
        <dbReference type="Proteomes" id="UP000240830"/>
    </source>
</evidence>
<dbReference type="InterPro" id="IPR000073">
    <property type="entry name" value="AB_hydrolase_1"/>
</dbReference>
<evidence type="ECO:0000313" key="4">
    <source>
        <dbReference type="EMBL" id="PJF18407.1"/>
    </source>
</evidence>
<dbReference type="InterPro" id="IPR029058">
    <property type="entry name" value="AB_hydrolase_fold"/>
</dbReference>
<dbReference type="InterPro" id="IPR050471">
    <property type="entry name" value="AB_hydrolase"/>
</dbReference>
<organism evidence="4 5">
    <name type="scientific">Paramicrosporidium saccamoebae</name>
    <dbReference type="NCBI Taxonomy" id="1246581"/>
    <lineage>
        <taxon>Eukaryota</taxon>
        <taxon>Fungi</taxon>
        <taxon>Fungi incertae sedis</taxon>
        <taxon>Cryptomycota</taxon>
        <taxon>Cryptomycota incertae sedis</taxon>
        <taxon>Paramicrosporidium</taxon>
    </lineage>
</organism>
<evidence type="ECO:0000256" key="1">
    <source>
        <dbReference type="ARBA" id="ARBA00010088"/>
    </source>
</evidence>
<keyword evidence="5" id="KW-1185">Reference proteome</keyword>